<evidence type="ECO:0000313" key="2">
    <source>
        <dbReference type="EMBL" id="SIR47607.1"/>
    </source>
</evidence>
<evidence type="ECO:0000256" key="1">
    <source>
        <dbReference type="SAM" id="MobiDB-lite"/>
    </source>
</evidence>
<protein>
    <submittedName>
        <fullName evidence="2">Nucleoside-diphosphate-sugar epimerase</fullName>
    </submittedName>
</protein>
<reference evidence="2 3" key="1">
    <citation type="submission" date="2017-01" db="EMBL/GenBank/DDBJ databases">
        <authorList>
            <person name="Mah S.A."/>
            <person name="Swanson W.J."/>
            <person name="Moy G.W."/>
            <person name="Vacquier V.D."/>
        </authorList>
    </citation>
    <scope>NUCLEOTIDE SEQUENCE [LARGE SCALE GENOMIC DNA]</scope>
    <source>
        <strain evidence="2 3">DSM 45758</strain>
    </source>
</reference>
<dbReference type="STRING" id="1198245.SAMN05444858_110181"/>
<gene>
    <name evidence="2" type="ORF">SAMN05444858_110181</name>
</gene>
<sequence length="337" mass="35619">MRLLVLGGTGFVGGATVAEAVRRGWSVTVFNRGLHGDVPPGVHRLRGDRTTSDGLAALAGGEWDLVVDTWDGAPRVALDSARVLVGSVGHYGYVSSGSVYAEPVAPGSGEEAPTVEAAPDAEDGDYPQNKAGAERAVREVFGDRALLARAGLILGPGEDIGRLPWWLGRIARGGDVLAPGPVDLPLQYVDVRDLAGWLLDQGARAGGGAYNVVSRTGHATMGELLDACVRVTGADARLRWTPPEPILSAGIVPWNDLPIWIPRGHEYRWLQERAVERAYAAGLTCRPLAETVEDTWRWLREVGTVPPRAGRPARAPVGLDPAREAAVLAAAVAVDPV</sequence>
<evidence type="ECO:0000313" key="3">
    <source>
        <dbReference type="Proteomes" id="UP000186004"/>
    </source>
</evidence>
<dbReference type="EMBL" id="FTNF01000010">
    <property type="protein sequence ID" value="SIR47607.1"/>
    <property type="molecule type" value="Genomic_DNA"/>
</dbReference>
<dbReference type="InterPro" id="IPR050177">
    <property type="entry name" value="Lipid_A_modif_metabolic_enz"/>
</dbReference>
<dbReference type="PANTHER" id="PTHR43245">
    <property type="entry name" value="BIFUNCTIONAL POLYMYXIN RESISTANCE PROTEIN ARNA"/>
    <property type="match status" value="1"/>
</dbReference>
<dbReference type="AlphaFoldDB" id="A0A1N7B8Q2"/>
<dbReference type="OrthoDB" id="7941246at2"/>
<dbReference type="Proteomes" id="UP000186004">
    <property type="component" value="Unassembled WGS sequence"/>
</dbReference>
<keyword evidence="3" id="KW-1185">Reference proteome</keyword>
<dbReference type="InterPro" id="IPR036291">
    <property type="entry name" value="NAD(P)-bd_dom_sf"/>
</dbReference>
<dbReference type="PANTHER" id="PTHR43245:SF13">
    <property type="entry name" value="UDP-D-APIOSE_UDP-D-XYLOSE SYNTHASE 2"/>
    <property type="match status" value="1"/>
</dbReference>
<dbReference type="SUPFAM" id="SSF51735">
    <property type="entry name" value="NAD(P)-binding Rossmann-fold domains"/>
    <property type="match status" value="1"/>
</dbReference>
<dbReference type="Gene3D" id="3.40.50.720">
    <property type="entry name" value="NAD(P)-binding Rossmann-like Domain"/>
    <property type="match status" value="1"/>
</dbReference>
<feature type="region of interest" description="Disordered" evidence="1">
    <location>
        <begin position="104"/>
        <end position="126"/>
    </location>
</feature>
<proteinExistence type="predicted"/>
<accession>A0A1N7B8Q2</accession>
<name>A0A1N7B8Q2_9ACTN</name>
<dbReference type="RefSeq" id="WP_076471439.1">
    <property type="nucleotide sequence ID" value="NZ_FTNF01000010.1"/>
</dbReference>
<organism evidence="2 3">
    <name type="scientific">Micromonospora avicenniae</name>
    <dbReference type="NCBI Taxonomy" id="1198245"/>
    <lineage>
        <taxon>Bacteria</taxon>
        <taxon>Bacillati</taxon>
        <taxon>Actinomycetota</taxon>
        <taxon>Actinomycetes</taxon>
        <taxon>Micromonosporales</taxon>
        <taxon>Micromonosporaceae</taxon>
        <taxon>Micromonospora</taxon>
    </lineage>
</organism>